<comment type="caution">
    <text evidence="2">The sequence shown here is derived from an EMBL/GenBank/DDBJ whole genome shotgun (WGS) entry which is preliminary data.</text>
</comment>
<dbReference type="InterPro" id="IPR022742">
    <property type="entry name" value="Hydrolase_4"/>
</dbReference>
<gene>
    <name evidence="2" type="ORF">CLV74_104188</name>
</gene>
<sequence length="314" mass="34825">MFEKAPLFTDIAEGPKGGVASWVETEDGLRVRIGCWDDPAAKGTVLLFPGRTEYIEKYGRTAKDFAALGLSTLAIDWRGQGLADRILRDRLIGHVDHFTDYQRDVRAMLRYAEARRLPKPWFILGHSMGGCIALRAVMEGAPVSGVMFTAPMWGIQLTPLLRPVAWTVSWAAKMVSLGHLIAPSTSRKPYPEVAPFLGNLLTTDAETYDYMKKQTRVEPDLALGGPSLHWLNQALRETNALASMPSPKLPCLTFLGTLESIVDSDAVHRRMGHWDDGQLVMQEGGQHEVLMETPEIRADVMRLIGEFTSELIPA</sequence>
<evidence type="ECO:0000313" key="2">
    <source>
        <dbReference type="EMBL" id="PRY91170.1"/>
    </source>
</evidence>
<dbReference type="SUPFAM" id="SSF53474">
    <property type="entry name" value="alpha/beta-Hydrolases"/>
    <property type="match status" value="1"/>
</dbReference>
<dbReference type="EMBL" id="PVTQ01000004">
    <property type="protein sequence ID" value="PRY91170.1"/>
    <property type="molecule type" value="Genomic_DNA"/>
</dbReference>
<name>A0A2T0WWU8_9RHOB</name>
<dbReference type="InterPro" id="IPR051044">
    <property type="entry name" value="MAG_DAG_Lipase"/>
</dbReference>
<evidence type="ECO:0000259" key="1">
    <source>
        <dbReference type="Pfam" id="PF12146"/>
    </source>
</evidence>
<dbReference type="AlphaFoldDB" id="A0A2T0WWU8"/>
<keyword evidence="3" id="KW-1185">Reference proteome</keyword>
<dbReference type="Gene3D" id="3.40.50.1820">
    <property type="entry name" value="alpha/beta hydrolase"/>
    <property type="match status" value="1"/>
</dbReference>
<accession>A0A2T0WWU8</accession>
<organism evidence="2 3">
    <name type="scientific">Donghicola tyrosinivorans</name>
    <dbReference type="NCBI Taxonomy" id="1652492"/>
    <lineage>
        <taxon>Bacteria</taxon>
        <taxon>Pseudomonadati</taxon>
        <taxon>Pseudomonadota</taxon>
        <taxon>Alphaproteobacteria</taxon>
        <taxon>Rhodobacterales</taxon>
        <taxon>Roseobacteraceae</taxon>
        <taxon>Donghicola</taxon>
    </lineage>
</organism>
<reference evidence="2 3" key="1">
    <citation type="submission" date="2018-03" db="EMBL/GenBank/DDBJ databases">
        <title>Genomic Encyclopedia of Archaeal and Bacterial Type Strains, Phase II (KMG-II): from individual species to whole genera.</title>
        <authorList>
            <person name="Goeker M."/>
        </authorList>
    </citation>
    <scope>NUCLEOTIDE SEQUENCE [LARGE SCALE GENOMIC DNA]</scope>
    <source>
        <strain evidence="2 3">DSM 100212</strain>
    </source>
</reference>
<evidence type="ECO:0000313" key="3">
    <source>
        <dbReference type="Proteomes" id="UP000238392"/>
    </source>
</evidence>
<dbReference type="Proteomes" id="UP000238392">
    <property type="component" value="Unassembled WGS sequence"/>
</dbReference>
<dbReference type="InterPro" id="IPR029058">
    <property type="entry name" value="AB_hydrolase_fold"/>
</dbReference>
<dbReference type="PANTHER" id="PTHR11614">
    <property type="entry name" value="PHOSPHOLIPASE-RELATED"/>
    <property type="match status" value="1"/>
</dbReference>
<dbReference type="RefSeq" id="WP_106263694.1">
    <property type="nucleotide sequence ID" value="NZ_PVTQ01000004.1"/>
</dbReference>
<feature type="domain" description="Serine aminopeptidase S33" evidence="1">
    <location>
        <begin position="40"/>
        <end position="293"/>
    </location>
</feature>
<dbReference type="OrthoDB" id="9788260at2"/>
<proteinExistence type="predicted"/>
<protein>
    <submittedName>
        <fullName evidence="2">Lysophospholipase</fullName>
    </submittedName>
</protein>
<dbReference type="Pfam" id="PF12146">
    <property type="entry name" value="Hydrolase_4"/>
    <property type="match status" value="1"/>
</dbReference>